<accession>A0A1G8DRI8</accession>
<dbReference type="Pfam" id="PF00932">
    <property type="entry name" value="LTD"/>
    <property type="match status" value="1"/>
</dbReference>
<dbReference type="Pfam" id="PF18962">
    <property type="entry name" value="Por_Secre_tail"/>
    <property type="match status" value="1"/>
</dbReference>
<organism evidence="3 4">
    <name type="scientific">Chryseobacterium taeanense</name>
    <dbReference type="NCBI Taxonomy" id="311334"/>
    <lineage>
        <taxon>Bacteria</taxon>
        <taxon>Pseudomonadati</taxon>
        <taxon>Bacteroidota</taxon>
        <taxon>Flavobacteriia</taxon>
        <taxon>Flavobacteriales</taxon>
        <taxon>Weeksellaceae</taxon>
        <taxon>Chryseobacterium group</taxon>
        <taxon>Chryseobacterium</taxon>
    </lineage>
</organism>
<gene>
    <name evidence="3" type="ORF">SAMN05421846_101278</name>
</gene>
<keyword evidence="1" id="KW-0732">Signal</keyword>
<dbReference type="InterPro" id="IPR036415">
    <property type="entry name" value="Lamin_tail_dom_sf"/>
</dbReference>
<dbReference type="AlphaFoldDB" id="A0A1G8DRI8"/>
<evidence type="ECO:0000256" key="1">
    <source>
        <dbReference type="ARBA" id="ARBA00022729"/>
    </source>
</evidence>
<dbReference type="PROSITE" id="PS51841">
    <property type="entry name" value="LTD"/>
    <property type="match status" value="1"/>
</dbReference>
<dbReference type="InterPro" id="IPR001322">
    <property type="entry name" value="Lamin_tail_dom"/>
</dbReference>
<dbReference type="Proteomes" id="UP000198869">
    <property type="component" value="Unassembled WGS sequence"/>
</dbReference>
<protein>
    <recommendedName>
        <fullName evidence="2">LTD domain-containing protein</fullName>
    </recommendedName>
</protein>
<proteinExistence type="predicted"/>
<reference evidence="4" key="1">
    <citation type="submission" date="2016-10" db="EMBL/GenBank/DDBJ databases">
        <authorList>
            <person name="Varghese N."/>
            <person name="Submissions S."/>
        </authorList>
    </citation>
    <scope>NUCLEOTIDE SEQUENCE [LARGE SCALE GENOMIC DNA]</scope>
    <source>
        <strain evidence="4">DSM 17071</strain>
    </source>
</reference>
<dbReference type="EMBL" id="FNDW01000001">
    <property type="protein sequence ID" value="SDH60080.1"/>
    <property type="molecule type" value="Genomic_DNA"/>
</dbReference>
<dbReference type="InterPro" id="IPR026444">
    <property type="entry name" value="Secre_tail"/>
</dbReference>
<evidence type="ECO:0000259" key="2">
    <source>
        <dbReference type="PROSITE" id="PS51841"/>
    </source>
</evidence>
<feature type="domain" description="LTD" evidence="2">
    <location>
        <begin position="35"/>
        <end position="162"/>
    </location>
</feature>
<dbReference type="STRING" id="311334.SAMN05421846_101278"/>
<dbReference type="SUPFAM" id="SSF74853">
    <property type="entry name" value="Lamin A/C globular tail domain"/>
    <property type="match status" value="1"/>
</dbReference>
<dbReference type="NCBIfam" id="TIGR04183">
    <property type="entry name" value="Por_Secre_tail"/>
    <property type="match status" value="1"/>
</dbReference>
<sequence>MIEYLAFILMICIYNINHLIMKKAFTFIGLISMMAFSNAQIVINEVYTGGGLLGATLTNDFIELKNIGNTTASLTGATIQYGSATGAFTQYHNLPTISLLPGQTYLIQEGGDGGGLINLVNPNLVVNVVLNFDGSGPIVGAGLGIGLTSGKVALASNATQVTGPTAANVLDFVGYGLANQYEGAGAAPSPTILNSITRISGDTNNNNVDFTIALPSPLAGSLAVSDISDNAIRSNFIKNTFVKSDEIVFGSDVKDVKVYNMSGQVVKTASVRENETLNVADLQKGNYIVTGMVNNQPVSQKILKD</sequence>
<name>A0A1G8DRI8_9FLAO</name>
<evidence type="ECO:0000313" key="3">
    <source>
        <dbReference type="EMBL" id="SDH60080.1"/>
    </source>
</evidence>
<keyword evidence="4" id="KW-1185">Reference proteome</keyword>
<evidence type="ECO:0000313" key="4">
    <source>
        <dbReference type="Proteomes" id="UP000198869"/>
    </source>
</evidence>